<evidence type="ECO:0000313" key="2">
    <source>
        <dbReference type="Ensembl" id="ENSCJAP00000092115.1"/>
    </source>
</evidence>
<organism evidence="2 3">
    <name type="scientific">Callithrix jacchus</name>
    <name type="common">White-tufted-ear marmoset</name>
    <name type="synonym">Simia Jacchus</name>
    <dbReference type="NCBI Taxonomy" id="9483"/>
    <lineage>
        <taxon>Eukaryota</taxon>
        <taxon>Metazoa</taxon>
        <taxon>Chordata</taxon>
        <taxon>Craniata</taxon>
        <taxon>Vertebrata</taxon>
        <taxon>Euteleostomi</taxon>
        <taxon>Mammalia</taxon>
        <taxon>Eutheria</taxon>
        <taxon>Euarchontoglires</taxon>
        <taxon>Primates</taxon>
        <taxon>Haplorrhini</taxon>
        <taxon>Platyrrhini</taxon>
        <taxon>Cebidae</taxon>
        <taxon>Callitrichinae</taxon>
        <taxon>Callithrix</taxon>
        <taxon>Callithrix</taxon>
    </lineage>
</organism>
<feature type="signal peptide" evidence="1">
    <location>
        <begin position="1"/>
        <end position="29"/>
    </location>
</feature>
<feature type="chain" id="PRO_5035204260" evidence="1">
    <location>
        <begin position="30"/>
        <end position="117"/>
    </location>
</feature>
<name>A0A8I3WDM6_CALJA</name>
<reference evidence="2" key="2">
    <citation type="submission" date="2025-08" db="UniProtKB">
        <authorList>
            <consortium name="Ensembl"/>
        </authorList>
    </citation>
    <scope>IDENTIFICATION</scope>
</reference>
<protein>
    <submittedName>
        <fullName evidence="2">Uncharacterized protein</fullName>
    </submittedName>
</protein>
<evidence type="ECO:0000313" key="3">
    <source>
        <dbReference type="Proteomes" id="UP000008225"/>
    </source>
</evidence>
<dbReference type="PRINTS" id="PR02045">
    <property type="entry name" value="F138DOMAIN"/>
</dbReference>
<dbReference type="GeneTree" id="ENSGT00940000161627"/>
<sequence>MELMDLKSKDFVEAFFFLLFLLFLETVSCSVTRAGVQWCNLGSLQPPPPWLKQSSHFSLPSSWDQRHEPPHQTNFCIFLMMGFHHVSHTGLKLLDSSNPPALSSQSSGIIGISHCAQ</sequence>
<dbReference type="PANTHER" id="PTHR46254:SF3">
    <property type="entry name" value="SECRETED PROTEIN"/>
    <property type="match status" value="1"/>
</dbReference>
<reference evidence="2 3" key="1">
    <citation type="submission" date="2009-03" db="EMBL/GenBank/DDBJ databases">
        <authorList>
            <person name="Warren W."/>
            <person name="Ye L."/>
            <person name="Minx P."/>
            <person name="Worley K."/>
            <person name="Gibbs R."/>
            <person name="Wilson R.K."/>
        </authorList>
    </citation>
    <scope>NUCLEOTIDE SEQUENCE [LARGE SCALE GENOMIC DNA]</scope>
</reference>
<dbReference type="Ensembl" id="ENSCJAT00000119956.1">
    <property type="protein sequence ID" value="ENSCJAP00000092115.1"/>
    <property type="gene ID" value="ENSCJAG00000083265.1"/>
</dbReference>
<keyword evidence="3" id="KW-1185">Reference proteome</keyword>
<proteinExistence type="predicted"/>
<dbReference type="Proteomes" id="UP000008225">
    <property type="component" value="Chromosome X"/>
</dbReference>
<evidence type="ECO:0000256" key="1">
    <source>
        <dbReference type="SAM" id="SignalP"/>
    </source>
</evidence>
<accession>A0A8I3WDM6</accession>
<reference evidence="2" key="3">
    <citation type="submission" date="2025-09" db="UniProtKB">
        <authorList>
            <consortium name="Ensembl"/>
        </authorList>
    </citation>
    <scope>IDENTIFICATION</scope>
</reference>
<dbReference type="PANTHER" id="PTHR46254">
    <property type="entry name" value="PROTEIN GVQW1-RELATED"/>
    <property type="match status" value="1"/>
</dbReference>
<keyword evidence="1" id="KW-0732">Signal</keyword>
<dbReference type="AlphaFoldDB" id="A0A8I3WDM6"/>